<comment type="caution">
    <text evidence="1">The sequence shown here is derived from an EMBL/GenBank/DDBJ whole genome shotgun (WGS) entry which is preliminary data.</text>
</comment>
<dbReference type="EMBL" id="JPOX01000027">
    <property type="protein sequence ID" value="KFX44645.1"/>
    <property type="molecule type" value="Genomic_DNA"/>
</dbReference>
<proteinExistence type="predicted"/>
<dbReference type="AlphaFoldDB" id="A0A093UXI7"/>
<accession>A0A093UXI7</accession>
<dbReference type="HOGENOM" id="CLU_023528_0_0_1"/>
<organism evidence="1">
    <name type="scientific">Talaromyces marneffei PM1</name>
    <dbReference type="NCBI Taxonomy" id="1077442"/>
    <lineage>
        <taxon>Eukaryota</taxon>
        <taxon>Fungi</taxon>
        <taxon>Dikarya</taxon>
        <taxon>Ascomycota</taxon>
        <taxon>Pezizomycotina</taxon>
        <taxon>Eurotiomycetes</taxon>
        <taxon>Eurotiomycetidae</taxon>
        <taxon>Eurotiales</taxon>
        <taxon>Trichocomaceae</taxon>
        <taxon>Talaromyces</taxon>
        <taxon>Talaromyces sect. Talaromyces</taxon>
    </lineage>
</organism>
<name>A0A093UXI7_TALMA</name>
<dbReference type="eggNOG" id="ENOG502RH0W">
    <property type="taxonomic scope" value="Eukaryota"/>
</dbReference>
<dbReference type="PANTHER" id="PTHR40616">
    <property type="entry name" value="LINALOOL DEHYDRATASE_ISOMERASE DOMAIN-CONTAINING PROTEIN"/>
    <property type="match status" value="1"/>
</dbReference>
<evidence type="ECO:0000313" key="1">
    <source>
        <dbReference type="EMBL" id="KFX44645.1"/>
    </source>
</evidence>
<protein>
    <submittedName>
        <fullName evidence="1">Uncharacterized protein</fullName>
    </submittedName>
</protein>
<gene>
    <name evidence="1" type="ORF">GQ26_0270770</name>
</gene>
<dbReference type="PANTHER" id="PTHR40616:SF1">
    <property type="entry name" value="LINALOOL DEHYDRATASE_ISOMERASE DOMAIN-CONTAINING PROTEIN"/>
    <property type="match status" value="1"/>
</dbReference>
<sequence>MSVSIQDCDLIHPKIINFNWKQYVTYLNWLLGLGLLGAASTVQAVKLSKHAQDLFDESLLFQDMIYDPTAHYLRYFYYPLAAGVHETRSTIWRTVGLLQRNHGDDAAEAAKILELVIADQEKDTSKQWYGDFTIYPEQPTVADPAYDPVIYNSWDPNWRGFISSTLIIVYEEYRDLLPSHVQDLILESIYNSTVGDTYRVGGVDDDNLYPAYTNPWLMRTVASAWTGLKMNDSNMTYWGDKWAEQFLDLYNVNNTISEYNSPTYVGVSLYALTIAAKYMTNITNAPVIAQHSEQIIRDIWDVESLLWNPMMRNFAGPWDRTYGYDMNNYVAIISLWIWSFIGKENVYQNPNPVGTMTHADDLEIGPLLAVLADFQKKFIPEHVLKRFHASHFIGEHTYHGQAYAPPVDYEPRNVTSWISANLTIGTESFNQTALGGSREDTNAFNPAVVQWLRSDGSVGYLTWYSTEKAMQADVAPYALNLTYPEGNETSVFTFALSSNPLGARRDIYTLDAIDGLKVQVGGSVNPVPVVSFCGILGGTCPIIHDFEFWNLTFVMPANSTKVPSIQFNFSLD</sequence>
<reference evidence="1" key="1">
    <citation type="journal article" date="2014" name="PLoS Genet.">
        <title>Signature Gene Expression Reveals Novel Clues to the Molecular Mechanisms of Dimorphic Transition in Penicillium marneffei.</title>
        <authorList>
            <person name="Yang E."/>
            <person name="Wang G."/>
            <person name="Cai J."/>
            <person name="Woo P.C."/>
            <person name="Lau S.K."/>
            <person name="Yuen K.-Y."/>
            <person name="Chow W.-N."/>
            <person name="Lin X."/>
        </authorList>
    </citation>
    <scope>NUCLEOTIDE SEQUENCE [LARGE SCALE GENOMIC DNA]</scope>
    <source>
        <strain evidence="1">PM1</strain>
    </source>
</reference>